<dbReference type="PANTHER" id="PTHR30349">
    <property type="entry name" value="PHAGE INTEGRASE-RELATED"/>
    <property type="match status" value="1"/>
</dbReference>
<dbReference type="InterPro" id="IPR044068">
    <property type="entry name" value="CB"/>
</dbReference>
<keyword evidence="8" id="KW-1185">Reference proteome</keyword>
<organism evidence="7 8">
    <name type="scientific">Collimonas pratensis</name>
    <dbReference type="NCBI Taxonomy" id="279113"/>
    <lineage>
        <taxon>Bacteria</taxon>
        <taxon>Pseudomonadati</taxon>
        <taxon>Pseudomonadota</taxon>
        <taxon>Betaproteobacteria</taxon>
        <taxon>Burkholderiales</taxon>
        <taxon>Oxalobacteraceae</taxon>
        <taxon>Collimonas</taxon>
    </lineage>
</organism>
<dbReference type="InterPro" id="IPR013762">
    <property type="entry name" value="Integrase-like_cat_sf"/>
</dbReference>
<evidence type="ECO:0000313" key="8">
    <source>
        <dbReference type="Proteomes" id="UP000074914"/>
    </source>
</evidence>
<dbReference type="PROSITE" id="PS51900">
    <property type="entry name" value="CB"/>
    <property type="match status" value="1"/>
</dbReference>
<feature type="domain" description="Tyr recombinase" evidence="5">
    <location>
        <begin position="104"/>
        <end position="309"/>
    </location>
</feature>
<keyword evidence="1" id="KW-0229">DNA integration</keyword>
<dbReference type="Gene3D" id="1.10.443.10">
    <property type="entry name" value="Intergrase catalytic core"/>
    <property type="match status" value="1"/>
</dbReference>
<proteinExistence type="predicted"/>
<reference evidence="7 8" key="1">
    <citation type="submission" date="2015-11" db="EMBL/GenBank/DDBJ databases">
        <title>Exploring the genomic traits of fungus-feeding bacterial genus Collimonas.</title>
        <authorList>
            <person name="Song C."/>
            <person name="Schmidt R."/>
            <person name="de Jager V."/>
            <person name="Krzyzanowska D."/>
            <person name="Jongedijk E."/>
            <person name="Cankar K."/>
            <person name="Beekwilder J."/>
            <person name="van Veen A."/>
            <person name="de Boer W."/>
            <person name="van Veen J.A."/>
            <person name="Garbeva P."/>
        </authorList>
    </citation>
    <scope>NUCLEOTIDE SEQUENCE [LARGE SCALE GENOMIC DNA]</scope>
    <source>
        <strain evidence="7 8">Ter291</strain>
    </source>
</reference>
<dbReference type="SUPFAM" id="SSF56349">
    <property type="entry name" value="DNA breaking-rejoining enzymes"/>
    <property type="match status" value="1"/>
</dbReference>
<dbReference type="InterPro" id="IPR011010">
    <property type="entry name" value="DNA_brk_join_enz"/>
</dbReference>
<dbReference type="InterPro" id="IPR010998">
    <property type="entry name" value="Integrase_recombinase_N"/>
</dbReference>
<dbReference type="InterPro" id="IPR002104">
    <property type="entry name" value="Integrase_catalytic"/>
</dbReference>
<feature type="domain" description="Core-binding (CB)" evidence="6">
    <location>
        <begin position="1"/>
        <end position="83"/>
    </location>
</feature>
<dbReference type="PANTHER" id="PTHR30349:SF90">
    <property type="entry name" value="TYROSINE RECOMBINASE XERD"/>
    <property type="match status" value="1"/>
</dbReference>
<dbReference type="Pfam" id="PF00589">
    <property type="entry name" value="Phage_integrase"/>
    <property type="match status" value="1"/>
</dbReference>
<evidence type="ECO:0000313" key="7">
    <source>
        <dbReference type="EMBL" id="AMP13707.1"/>
    </source>
</evidence>
<name>A0ABM5Z3Y3_9BURK</name>
<keyword evidence="2 4" id="KW-0238">DNA-binding</keyword>
<evidence type="ECO:0000256" key="4">
    <source>
        <dbReference type="PROSITE-ProRule" id="PRU01248"/>
    </source>
</evidence>
<keyword evidence="3" id="KW-0233">DNA recombination</keyword>
<sequence length="332" mass="37591">MSPLVLKFVEWKEFNEGSSKRTVEAYTAALERFSVFLDGRDLLQATTDDVQLFGGIWLHKQGVTAVSRRPYIAAVREFYKWLKSTGAIKDNPSLGLSYPKVGRKLPRMMTLASAEKLMWAPDFSTFDGVRDAAVLSLLLGCGLRREGVSSLNESHLVQMDFKGDRRYMLKVVEKGEKERSMPVPREVDMVLRLYLEHEDLHKIDRTLANGDKVLFVSLNNRTVPVHEYIGARRRMAPKAIGEIVKKHGNKAGIPDDQLHPHAMRHLYGTELLESDVDILIRQELMGHADPKSTAIYTHLAMRKKTAEADRANPFTKIRTPVGDLISKLKRPS</sequence>
<dbReference type="RefSeq" id="WP_082806990.1">
    <property type="nucleotide sequence ID" value="NZ_CP013236.1"/>
</dbReference>
<accession>A0ABM5Z3Y3</accession>
<dbReference type="PROSITE" id="PS51898">
    <property type="entry name" value="TYR_RECOMBINASE"/>
    <property type="match status" value="1"/>
</dbReference>
<dbReference type="InterPro" id="IPR004107">
    <property type="entry name" value="Integrase_SAM-like_N"/>
</dbReference>
<evidence type="ECO:0000259" key="6">
    <source>
        <dbReference type="PROSITE" id="PS51900"/>
    </source>
</evidence>
<dbReference type="EMBL" id="CP013236">
    <property type="protein sequence ID" value="AMP13707.1"/>
    <property type="molecule type" value="Genomic_DNA"/>
</dbReference>
<dbReference type="InterPro" id="IPR050090">
    <property type="entry name" value="Tyrosine_recombinase_XerCD"/>
</dbReference>
<evidence type="ECO:0000259" key="5">
    <source>
        <dbReference type="PROSITE" id="PS51898"/>
    </source>
</evidence>
<protein>
    <submittedName>
        <fullName evidence="7">Phage integrase family protein</fullName>
    </submittedName>
</protein>
<gene>
    <name evidence="7" type="ORF">CPter291_1433</name>
</gene>
<evidence type="ECO:0000256" key="3">
    <source>
        <dbReference type="ARBA" id="ARBA00023172"/>
    </source>
</evidence>
<dbReference type="Gene3D" id="1.10.150.130">
    <property type="match status" value="1"/>
</dbReference>
<evidence type="ECO:0000256" key="2">
    <source>
        <dbReference type="ARBA" id="ARBA00023125"/>
    </source>
</evidence>
<evidence type="ECO:0000256" key="1">
    <source>
        <dbReference type="ARBA" id="ARBA00022908"/>
    </source>
</evidence>
<dbReference type="Pfam" id="PF02899">
    <property type="entry name" value="Phage_int_SAM_1"/>
    <property type="match status" value="1"/>
</dbReference>
<dbReference type="Proteomes" id="UP000074914">
    <property type="component" value="Chromosome"/>
</dbReference>